<accession>A0A5J6F3W8</accession>
<reference evidence="2 3" key="1">
    <citation type="submission" date="2017-09" db="EMBL/GenBank/DDBJ databases">
        <authorList>
            <person name="Lee N."/>
            <person name="Cho B.-K."/>
        </authorList>
    </citation>
    <scope>NUCLEOTIDE SEQUENCE [LARGE SCALE GENOMIC DNA]</scope>
    <source>
        <strain evidence="2 3">ATCC 12769</strain>
    </source>
</reference>
<proteinExistence type="predicted"/>
<evidence type="ECO:0008006" key="4">
    <source>
        <dbReference type="Google" id="ProtNLM"/>
    </source>
</evidence>
<sequence>MAGRTTPERADRTGGRLRRGSPPSFGKQPRRRHNDGERCFNRLKRRRGTSIRYDGAAESAAAVTPVSLLTRA</sequence>
<feature type="compositionally biased region" description="Basic and acidic residues" evidence="1">
    <location>
        <begin position="1"/>
        <end position="14"/>
    </location>
</feature>
<dbReference type="Proteomes" id="UP000326178">
    <property type="component" value="Chromosome"/>
</dbReference>
<feature type="region of interest" description="Disordered" evidence="1">
    <location>
        <begin position="1"/>
        <end position="43"/>
    </location>
</feature>
<protein>
    <recommendedName>
        <fullName evidence="4">Transposase</fullName>
    </recommendedName>
</protein>
<organism evidence="2 3">
    <name type="scientific">Streptomyces nitrosporeus</name>
    <dbReference type="NCBI Taxonomy" id="28894"/>
    <lineage>
        <taxon>Bacteria</taxon>
        <taxon>Bacillati</taxon>
        <taxon>Actinomycetota</taxon>
        <taxon>Actinomycetes</taxon>
        <taxon>Kitasatosporales</taxon>
        <taxon>Streptomycetaceae</taxon>
        <taxon>Streptomyces</taxon>
    </lineage>
</organism>
<evidence type="ECO:0000313" key="2">
    <source>
        <dbReference type="EMBL" id="QEU70891.1"/>
    </source>
</evidence>
<dbReference type="AlphaFoldDB" id="A0A5J6F3W8"/>
<gene>
    <name evidence="2" type="ORF">CP967_02000</name>
</gene>
<dbReference type="EMBL" id="CP023702">
    <property type="protein sequence ID" value="QEU70891.1"/>
    <property type="molecule type" value="Genomic_DNA"/>
</dbReference>
<keyword evidence="3" id="KW-1185">Reference proteome</keyword>
<evidence type="ECO:0000313" key="3">
    <source>
        <dbReference type="Proteomes" id="UP000326178"/>
    </source>
</evidence>
<dbReference type="OrthoDB" id="4546548at2"/>
<dbReference type="KEGG" id="snk:CP967_02000"/>
<evidence type="ECO:0000256" key="1">
    <source>
        <dbReference type="SAM" id="MobiDB-lite"/>
    </source>
</evidence>
<name>A0A5J6F3W8_9ACTN</name>